<evidence type="ECO:0000256" key="1">
    <source>
        <dbReference type="ARBA" id="ARBA00023015"/>
    </source>
</evidence>
<keyword evidence="3" id="KW-0804">Transcription</keyword>
<gene>
    <name evidence="6" type="ORF">CLV28_2119</name>
</gene>
<dbReference type="GO" id="GO:0006355">
    <property type="term" value="P:regulation of DNA-templated transcription"/>
    <property type="evidence" value="ECO:0007669"/>
    <property type="project" value="InterPro"/>
</dbReference>
<proteinExistence type="predicted"/>
<dbReference type="GO" id="GO:0003677">
    <property type="term" value="F:DNA binding"/>
    <property type="evidence" value="ECO:0007669"/>
    <property type="project" value="UniProtKB-KW"/>
</dbReference>
<dbReference type="AlphaFoldDB" id="A0A2M9CEI0"/>
<evidence type="ECO:0000259" key="5">
    <source>
        <dbReference type="PROSITE" id="PS50043"/>
    </source>
</evidence>
<dbReference type="CDD" id="cd06170">
    <property type="entry name" value="LuxR_C_like"/>
    <property type="match status" value="1"/>
</dbReference>
<dbReference type="InterPro" id="IPR016032">
    <property type="entry name" value="Sig_transdc_resp-reg_C-effctor"/>
</dbReference>
<name>A0A2M9CEI0_9CELL</name>
<dbReference type="SUPFAM" id="SSF52540">
    <property type="entry name" value="P-loop containing nucleoside triphosphate hydrolases"/>
    <property type="match status" value="1"/>
</dbReference>
<dbReference type="InterPro" id="IPR000792">
    <property type="entry name" value="Tscrpt_reg_LuxR_C"/>
</dbReference>
<dbReference type="OrthoDB" id="3197423at2"/>
<evidence type="ECO:0000256" key="2">
    <source>
        <dbReference type="ARBA" id="ARBA00023125"/>
    </source>
</evidence>
<feature type="domain" description="HTH luxR-type" evidence="5">
    <location>
        <begin position="939"/>
        <end position="1004"/>
    </location>
</feature>
<dbReference type="PANTHER" id="PTHR44688">
    <property type="entry name" value="DNA-BINDING TRANSCRIPTIONAL ACTIVATOR DEVR_DOSR"/>
    <property type="match status" value="1"/>
</dbReference>
<dbReference type="Gene3D" id="1.10.10.10">
    <property type="entry name" value="Winged helix-like DNA-binding domain superfamily/Winged helix DNA-binding domain"/>
    <property type="match status" value="1"/>
</dbReference>
<dbReference type="SMART" id="SM00421">
    <property type="entry name" value="HTH_LUXR"/>
    <property type="match status" value="1"/>
</dbReference>
<evidence type="ECO:0000256" key="3">
    <source>
        <dbReference type="ARBA" id="ARBA00023163"/>
    </source>
</evidence>
<evidence type="ECO:0000313" key="7">
    <source>
        <dbReference type="Proteomes" id="UP000231693"/>
    </source>
</evidence>
<dbReference type="SUPFAM" id="SSF46894">
    <property type="entry name" value="C-terminal effector domain of the bipartite response regulators"/>
    <property type="match status" value="1"/>
</dbReference>
<dbReference type="PRINTS" id="PR00038">
    <property type="entry name" value="HTHLUXR"/>
</dbReference>
<keyword evidence="2" id="KW-0238">DNA-binding</keyword>
<organism evidence="6 7">
    <name type="scientific">Sediminihabitans luteus</name>
    <dbReference type="NCBI Taxonomy" id="1138585"/>
    <lineage>
        <taxon>Bacteria</taxon>
        <taxon>Bacillati</taxon>
        <taxon>Actinomycetota</taxon>
        <taxon>Actinomycetes</taxon>
        <taxon>Micrococcales</taxon>
        <taxon>Cellulomonadaceae</taxon>
        <taxon>Sediminihabitans</taxon>
    </lineage>
</organism>
<dbReference type="InterPro" id="IPR041664">
    <property type="entry name" value="AAA_16"/>
</dbReference>
<dbReference type="PROSITE" id="PS00622">
    <property type="entry name" value="HTH_LUXR_1"/>
    <property type="match status" value="1"/>
</dbReference>
<dbReference type="PANTHER" id="PTHR44688:SF16">
    <property type="entry name" value="DNA-BINDING TRANSCRIPTIONAL ACTIVATOR DEVR_DOSR"/>
    <property type="match status" value="1"/>
</dbReference>
<dbReference type="InterPro" id="IPR036388">
    <property type="entry name" value="WH-like_DNA-bd_sf"/>
</dbReference>
<sequence length="1008" mass="105818">MTSVQRDLSRTGAGDSAHARAPRRGAALDDRGAEVARAAATVTSGHGALVWTAEPGMGKSTLLELVVDALESGGSGATDGYGAPVLTIARMGSQQSPSGRGAGRAVDSLVQQVAVTTGYAVPDHLVPALAVTDPDYSYLPEVAAVALTEYLRRAQDGRTLVLVVDDLDLVDDLSRAVVLGVLTQRQIPFVVLATATDAVFPGRTPYEIEVRRLSPVSPEGALHLLTVERRCTVAPDVAACLASLLGGNTACIAQTAQVLSPEQMAGTSLLPDPLPPVPAVRTLMGGRLVGLGPEDRRLLLLAAISVVDRTDALITASGMTMEELAASPAAEHLALAAGRYRFVDPRLRSLVHGDASLADRTAAHETLADAHSRLGDDDVATWHTALATLEGDASIVPRLVEIARRHLRRGDTARAHEVAREAASHGTGDDRVRALEVAGTAALYGGHVHDAASWLRHAARSGDARTRARTLMPLVVTLTLAEGQVPDDVVERAFAEVDKVVRPGDGCTRTAVEVARGMSLAACLHVERGEASVAARLHAAARELVGTGTTWRDGVELAESWMAAFGLGEVPPSPDLPEDVSADHEALVSVTRALGLARADQCSAASRVLASSVAELAPVRESGMWFDGPERAVSPLVEAHLRIVQCAVDFWAGDVSKAASGLADAAYRLPVGLAFAGLGAALARRLDLARDGHVGALATALESTCPCPSAPPVRLGILVDRAIAASFGGRHTESATLLELAAEREQREEVRGVPVPGIDEVEAWVLAGRLDAAEVALARVRASADRLSPSMRDAVLARAEVALASHGDVDALRERAMEVSRRLDSPFERARTELSIGRALARLGDLMVAQGHLLSAAELFAESGAGAWAQVAKDELAALTIPVEVHHDPLGDLAREGLPVGDGPRPVLVRAGDVRRQVGVRHVAPPLPEAGADGATAAEGAWAQDLTERELDVARLVILGMANREVAERLYLSVRTVEVHLGRVFRKLGVRSRVELTVLAHRAERGAS</sequence>
<evidence type="ECO:0000256" key="4">
    <source>
        <dbReference type="SAM" id="MobiDB-lite"/>
    </source>
</evidence>
<evidence type="ECO:0000313" key="6">
    <source>
        <dbReference type="EMBL" id="PJJ70288.1"/>
    </source>
</evidence>
<dbReference type="Pfam" id="PF13191">
    <property type="entry name" value="AAA_16"/>
    <property type="match status" value="1"/>
</dbReference>
<keyword evidence="1" id="KW-0805">Transcription regulation</keyword>
<dbReference type="Proteomes" id="UP000231693">
    <property type="component" value="Unassembled WGS sequence"/>
</dbReference>
<dbReference type="PROSITE" id="PS50043">
    <property type="entry name" value="HTH_LUXR_2"/>
    <property type="match status" value="1"/>
</dbReference>
<feature type="region of interest" description="Disordered" evidence="4">
    <location>
        <begin position="1"/>
        <end position="30"/>
    </location>
</feature>
<comment type="caution">
    <text evidence="6">The sequence shown here is derived from an EMBL/GenBank/DDBJ whole genome shotgun (WGS) entry which is preliminary data.</text>
</comment>
<keyword evidence="7" id="KW-1185">Reference proteome</keyword>
<dbReference type="Pfam" id="PF00196">
    <property type="entry name" value="GerE"/>
    <property type="match status" value="1"/>
</dbReference>
<reference evidence="6 7" key="1">
    <citation type="submission" date="2017-11" db="EMBL/GenBank/DDBJ databases">
        <title>Genomic Encyclopedia of Archaeal and Bacterial Type Strains, Phase II (KMG-II): From Individual Species to Whole Genera.</title>
        <authorList>
            <person name="Goeker M."/>
        </authorList>
    </citation>
    <scope>NUCLEOTIDE SEQUENCE [LARGE SCALE GENOMIC DNA]</scope>
    <source>
        <strain evidence="6 7">DSM 25478</strain>
    </source>
</reference>
<dbReference type="EMBL" id="PGFE01000003">
    <property type="protein sequence ID" value="PJJ70288.1"/>
    <property type="molecule type" value="Genomic_DNA"/>
</dbReference>
<accession>A0A2M9CEI0</accession>
<dbReference type="InterPro" id="IPR027417">
    <property type="entry name" value="P-loop_NTPase"/>
</dbReference>
<dbReference type="RefSeq" id="WP_100423285.1">
    <property type="nucleotide sequence ID" value="NZ_BOOX01000001.1"/>
</dbReference>
<protein>
    <submittedName>
        <fullName evidence="6">AAA ATPase-like protein</fullName>
    </submittedName>
</protein>